<dbReference type="InterPro" id="IPR059100">
    <property type="entry name" value="TSP3_bac"/>
</dbReference>
<evidence type="ECO:0000313" key="6">
    <source>
        <dbReference type="EMBL" id="KKK90935.1"/>
    </source>
</evidence>
<proteinExistence type="predicted"/>
<comment type="subcellular location">
    <subcellularLocation>
        <location evidence="1">Secreted</location>
    </subcellularLocation>
</comment>
<comment type="caution">
    <text evidence="6">The sequence shown here is derived from an EMBL/GenBank/DDBJ whole genome shotgun (WGS) entry which is preliminary data.</text>
</comment>
<evidence type="ECO:0000256" key="5">
    <source>
        <dbReference type="SAM" id="MobiDB-lite"/>
    </source>
</evidence>
<dbReference type="Pfam" id="PF18884">
    <property type="entry name" value="TSP3_bac"/>
    <property type="match status" value="2"/>
</dbReference>
<keyword evidence="4" id="KW-0106">Calcium</keyword>
<evidence type="ECO:0000256" key="2">
    <source>
        <dbReference type="ARBA" id="ARBA00022525"/>
    </source>
</evidence>
<feature type="region of interest" description="Disordered" evidence="5">
    <location>
        <begin position="405"/>
        <end position="430"/>
    </location>
</feature>
<protein>
    <submittedName>
        <fullName evidence="6">Uncharacterized protein</fullName>
    </submittedName>
</protein>
<gene>
    <name evidence="6" type="ORF">LCGC14_2718010</name>
</gene>
<keyword evidence="2" id="KW-0964">Secreted</keyword>
<dbReference type="EMBL" id="LAZR01048877">
    <property type="protein sequence ID" value="KKK90935.1"/>
    <property type="molecule type" value="Genomic_DNA"/>
</dbReference>
<feature type="non-terminal residue" evidence="6">
    <location>
        <position position="1"/>
    </location>
</feature>
<keyword evidence="3" id="KW-0732">Signal</keyword>
<reference evidence="6" key="1">
    <citation type="journal article" date="2015" name="Nature">
        <title>Complex archaea that bridge the gap between prokaryotes and eukaryotes.</title>
        <authorList>
            <person name="Spang A."/>
            <person name="Saw J.H."/>
            <person name="Jorgensen S.L."/>
            <person name="Zaremba-Niedzwiedzka K."/>
            <person name="Martijn J."/>
            <person name="Lind A.E."/>
            <person name="van Eijk R."/>
            <person name="Schleper C."/>
            <person name="Guy L."/>
            <person name="Ettema T.J."/>
        </authorList>
    </citation>
    <scope>NUCLEOTIDE SEQUENCE</scope>
</reference>
<evidence type="ECO:0000256" key="3">
    <source>
        <dbReference type="ARBA" id="ARBA00022729"/>
    </source>
</evidence>
<evidence type="ECO:0000256" key="4">
    <source>
        <dbReference type="ARBA" id="ARBA00022837"/>
    </source>
</evidence>
<sequence>ASTPTPSTPSPGIGFPGILGPITTGFGNAKFSGLVVQFGDESKSQLGSGGGCFVDSNQALTVSGIIDNSSPLNRVEMRFVHQGDPFESYTSILMDITNISNGETSYNVSGTIPWEFMLNSDGIRYWIYVIDESSAVSESDKYLMSVKPGYSLLDNDVEIKTIQVEGTTLNTLVYVDNRISKKALGTISLFVDGQVVDTIDRKSFDYGESIVSLAWEIPKVGEVVDYQIKAIGQFCGKQFETEEITLSTFPRVIVETIPGLIDVELFVDKLGNTIARAASLHSFDKNTNTSFRVEAPDGTCVIGISEECLINEATFGGPRNIQSITIDNQIYRIRYSGAENVIERFTITSIDPIVGDWGIYKESPDGKIHPEDEGILKIHYVAQESRTPRDSDGDGLSDFDELTKYNTDPFKADTDNDGLTDGLEIELGTN</sequence>
<organism evidence="6">
    <name type="scientific">marine sediment metagenome</name>
    <dbReference type="NCBI Taxonomy" id="412755"/>
    <lineage>
        <taxon>unclassified sequences</taxon>
        <taxon>metagenomes</taxon>
        <taxon>ecological metagenomes</taxon>
    </lineage>
</organism>
<feature type="non-terminal residue" evidence="6">
    <location>
        <position position="430"/>
    </location>
</feature>
<accession>A0A0F8ZYI6</accession>
<dbReference type="AlphaFoldDB" id="A0A0F8ZYI6"/>
<name>A0A0F8ZYI6_9ZZZZ</name>
<evidence type="ECO:0000256" key="1">
    <source>
        <dbReference type="ARBA" id="ARBA00004613"/>
    </source>
</evidence>